<organism evidence="3 4">
    <name type="scientific">Ramlibacter pallidus</name>
    <dbReference type="NCBI Taxonomy" id="2780087"/>
    <lineage>
        <taxon>Bacteria</taxon>
        <taxon>Pseudomonadati</taxon>
        <taxon>Pseudomonadota</taxon>
        <taxon>Betaproteobacteria</taxon>
        <taxon>Burkholderiales</taxon>
        <taxon>Comamonadaceae</taxon>
        <taxon>Ramlibacter</taxon>
    </lineage>
</organism>
<sequence>MQPAQRQETAMPRSRLRTLVALAGFAAAAATPWSFAQAQQAWPTKPVRIVVTFTPGGAPDTLARVLAEKWAGLGQPITVDNKPGAGGNIGADFVAKAAGDGHTLVVGTVGTHAINPALYEKMPYNHLRDFTPISFLASTPNLLVVNKSVPVNNVKELVELAKKQPLSFASSGSGTSIHLSGELFNTLAGVKMQHIPYKGRASAIPDLIGGRVQLMFDNMPSSLPLVKSGELKGLAVTSAQRSPAAPNIPTIAESGLPGFEATSWFALYASPGVPRDVQMRINAEVQKVMAMPDVREKLAGLGLDVNTGTPEALMTFMQAETTKWAKVVKESGAKAE</sequence>
<keyword evidence="2" id="KW-0732">Signal</keyword>
<comment type="similarity">
    <text evidence="1">Belongs to the UPF0065 (bug) family.</text>
</comment>
<accession>A0ABR9S308</accession>
<evidence type="ECO:0000256" key="2">
    <source>
        <dbReference type="SAM" id="SignalP"/>
    </source>
</evidence>
<reference evidence="3 4" key="1">
    <citation type="submission" date="2020-10" db="EMBL/GenBank/DDBJ databases">
        <title>Ramlibacter sp. HM2 16S ribosomal RNA gene Genome sequencing and assembly.</title>
        <authorList>
            <person name="Kang M."/>
        </authorList>
    </citation>
    <scope>NUCLEOTIDE SEQUENCE [LARGE SCALE GENOMIC DNA]</scope>
    <source>
        <strain evidence="3 4">HM2</strain>
    </source>
</reference>
<evidence type="ECO:0000313" key="4">
    <source>
        <dbReference type="Proteomes" id="UP000806285"/>
    </source>
</evidence>
<dbReference type="Gene3D" id="3.40.190.150">
    <property type="entry name" value="Bordetella uptake gene, domain 1"/>
    <property type="match status" value="1"/>
</dbReference>
<evidence type="ECO:0000313" key="3">
    <source>
        <dbReference type="EMBL" id="MBE7367863.1"/>
    </source>
</evidence>
<dbReference type="PANTHER" id="PTHR42928">
    <property type="entry name" value="TRICARBOXYLATE-BINDING PROTEIN"/>
    <property type="match status" value="1"/>
</dbReference>
<dbReference type="EMBL" id="JADDIV010000003">
    <property type="protein sequence ID" value="MBE7367863.1"/>
    <property type="molecule type" value="Genomic_DNA"/>
</dbReference>
<dbReference type="CDD" id="cd13578">
    <property type="entry name" value="PBP2_Bug27"/>
    <property type="match status" value="1"/>
</dbReference>
<name>A0ABR9S308_9BURK</name>
<feature type="chain" id="PRO_5045557361" evidence="2">
    <location>
        <begin position="37"/>
        <end position="336"/>
    </location>
</feature>
<dbReference type="Proteomes" id="UP000806285">
    <property type="component" value="Unassembled WGS sequence"/>
</dbReference>
<feature type="signal peptide" evidence="2">
    <location>
        <begin position="1"/>
        <end position="36"/>
    </location>
</feature>
<comment type="caution">
    <text evidence="3">The sequence shown here is derived from an EMBL/GenBank/DDBJ whole genome shotgun (WGS) entry which is preliminary data.</text>
</comment>
<keyword evidence="4" id="KW-1185">Reference proteome</keyword>
<dbReference type="Gene3D" id="3.40.190.10">
    <property type="entry name" value="Periplasmic binding protein-like II"/>
    <property type="match status" value="1"/>
</dbReference>
<proteinExistence type="inferred from homology"/>
<dbReference type="SUPFAM" id="SSF53850">
    <property type="entry name" value="Periplasmic binding protein-like II"/>
    <property type="match status" value="1"/>
</dbReference>
<dbReference type="PIRSF" id="PIRSF017082">
    <property type="entry name" value="YflP"/>
    <property type="match status" value="1"/>
</dbReference>
<dbReference type="PANTHER" id="PTHR42928:SF5">
    <property type="entry name" value="BLR1237 PROTEIN"/>
    <property type="match status" value="1"/>
</dbReference>
<evidence type="ECO:0000256" key="1">
    <source>
        <dbReference type="ARBA" id="ARBA00006987"/>
    </source>
</evidence>
<dbReference type="Pfam" id="PF03401">
    <property type="entry name" value="TctC"/>
    <property type="match status" value="1"/>
</dbReference>
<dbReference type="InterPro" id="IPR042100">
    <property type="entry name" value="Bug_dom1"/>
</dbReference>
<protein>
    <submittedName>
        <fullName evidence="3">Tripartite tricarboxylate transporter substrate binding protein</fullName>
    </submittedName>
</protein>
<dbReference type="InterPro" id="IPR005064">
    <property type="entry name" value="BUG"/>
</dbReference>
<gene>
    <name evidence="3" type="ORF">IM787_09810</name>
</gene>